<comment type="catalytic activity">
    <reaction evidence="1">
        <text>a ribonucleoside 5'-phosphate + H2O = a ribonucleoside + phosphate</text>
        <dbReference type="Rhea" id="RHEA:12484"/>
        <dbReference type="ChEBI" id="CHEBI:15377"/>
        <dbReference type="ChEBI" id="CHEBI:18254"/>
        <dbReference type="ChEBI" id="CHEBI:43474"/>
        <dbReference type="ChEBI" id="CHEBI:58043"/>
        <dbReference type="EC" id="3.1.3.5"/>
    </reaction>
</comment>
<dbReference type="SUPFAM" id="SSF64167">
    <property type="entry name" value="SurE-like"/>
    <property type="match status" value="1"/>
</dbReference>
<evidence type="ECO:0000313" key="7">
    <source>
        <dbReference type="EMBL" id="QEG20280.1"/>
    </source>
</evidence>
<reference evidence="7 8" key="1">
    <citation type="submission" date="2019-08" db="EMBL/GenBank/DDBJ databases">
        <title>Deep-cultivation of Planctomycetes and their phenomic and genomic characterization uncovers novel biology.</title>
        <authorList>
            <person name="Wiegand S."/>
            <person name="Jogler M."/>
            <person name="Boedeker C."/>
            <person name="Pinto D."/>
            <person name="Vollmers J."/>
            <person name="Rivas-Marin E."/>
            <person name="Kohn T."/>
            <person name="Peeters S.H."/>
            <person name="Heuer A."/>
            <person name="Rast P."/>
            <person name="Oberbeckmann S."/>
            <person name="Bunk B."/>
            <person name="Jeske O."/>
            <person name="Meyerdierks A."/>
            <person name="Storesund J.E."/>
            <person name="Kallscheuer N."/>
            <person name="Luecker S."/>
            <person name="Lage O.M."/>
            <person name="Pohl T."/>
            <person name="Merkel B.J."/>
            <person name="Hornburger P."/>
            <person name="Mueller R.-W."/>
            <person name="Bruemmer F."/>
            <person name="Labrenz M."/>
            <person name="Spormann A.M."/>
            <person name="Op den Camp H."/>
            <person name="Overmann J."/>
            <person name="Amann R."/>
            <person name="Jetten M.S.M."/>
            <person name="Mascher T."/>
            <person name="Medema M.H."/>
            <person name="Devos D.P."/>
            <person name="Kaster A.-K."/>
            <person name="Ovreas L."/>
            <person name="Rohde M."/>
            <person name="Galperin M.Y."/>
            <person name="Jogler C."/>
        </authorList>
    </citation>
    <scope>NUCLEOTIDE SEQUENCE [LARGE SCALE GENOMIC DNA]</scope>
    <source>
        <strain evidence="7 8">FC18</strain>
    </source>
</reference>
<protein>
    <recommendedName>
        <fullName evidence="3">5'-nucleotidase</fullName>
        <ecNumber evidence="3">3.1.3.5</ecNumber>
    </recommendedName>
</protein>
<keyword evidence="4" id="KW-0479">Metal-binding</keyword>
<evidence type="ECO:0000256" key="2">
    <source>
        <dbReference type="ARBA" id="ARBA00011062"/>
    </source>
</evidence>
<dbReference type="EMBL" id="CP042912">
    <property type="protein sequence ID" value="QEG20280.1"/>
    <property type="molecule type" value="Genomic_DNA"/>
</dbReference>
<dbReference type="PANTHER" id="PTHR30457:SF0">
    <property type="entry name" value="PHOSPHATASE, PUTATIVE (AFU_ORTHOLOGUE AFUA_4G01070)-RELATED"/>
    <property type="match status" value="1"/>
</dbReference>
<dbReference type="InterPro" id="IPR030048">
    <property type="entry name" value="SurE"/>
</dbReference>
<name>A0A5B9P5T3_9BACT</name>
<dbReference type="RefSeq" id="WP_075082884.1">
    <property type="nucleotide sequence ID" value="NZ_CP042912.1"/>
</dbReference>
<dbReference type="Proteomes" id="UP000322214">
    <property type="component" value="Chromosome"/>
</dbReference>
<dbReference type="KEGG" id="mff:MFFC18_01270"/>
<dbReference type="GO" id="GO:0008253">
    <property type="term" value="F:5'-nucleotidase activity"/>
    <property type="evidence" value="ECO:0007669"/>
    <property type="project" value="UniProtKB-EC"/>
</dbReference>
<sequence>MKILISNDDGWDAPGISTLADVASEFGDCTIVAPETEQSGVSHQVTLNRPLNLQQRSAKAWSIDGTPADCVRIALTQLETQLKTKFDLVLSGVNNGGNLGADVYVSGTVAAAREATLFGRPAIAISQHRLYFGEPFDWSNAATLTARSLRHCLAKTLTPRTLININLPDFSDHDQLPEAEIVDPCPLDPSPRPANYSTQLVGDSTRLQFVGKYNDRQQLDGCDIQACFSKRVTITRLSG</sequence>
<dbReference type="OrthoDB" id="9780815at2"/>
<dbReference type="AlphaFoldDB" id="A0A5B9P5T3"/>
<evidence type="ECO:0000313" key="8">
    <source>
        <dbReference type="Proteomes" id="UP000322214"/>
    </source>
</evidence>
<feature type="domain" description="Survival protein SurE-like phosphatase/nucleotidase" evidence="6">
    <location>
        <begin position="3"/>
        <end position="173"/>
    </location>
</feature>
<comment type="similarity">
    <text evidence="2">Belongs to the SurE nucleotidase family.</text>
</comment>
<organism evidence="7 8">
    <name type="scientific">Mariniblastus fucicola</name>
    <dbReference type="NCBI Taxonomy" id="980251"/>
    <lineage>
        <taxon>Bacteria</taxon>
        <taxon>Pseudomonadati</taxon>
        <taxon>Planctomycetota</taxon>
        <taxon>Planctomycetia</taxon>
        <taxon>Pirellulales</taxon>
        <taxon>Pirellulaceae</taxon>
        <taxon>Mariniblastus</taxon>
    </lineage>
</organism>
<proteinExistence type="inferred from homology"/>
<evidence type="ECO:0000259" key="6">
    <source>
        <dbReference type="Pfam" id="PF01975"/>
    </source>
</evidence>
<gene>
    <name evidence="7" type="primary">surE_1</name>
    <name evidence="7" type="ORF">MFFC18_01270</name>
</gene>
<keyword evidence="5 7" id="KW-0378">Hydrolase</keyword>
<accession>A0A5B9P5T3</accession>
<evidence type="ECO:0000256" key="5">
    <source>
        <dbReference type="ARBA" id="ARBA00022801"/>
    </source>
</evidence>
<evidence type="ECO:0000256" key="3">
    <source>
        <dbReference type="ARBA" id="ARBA00012643"/>
    </source>
</evidence>
<dbReference type="Gene3D" id="3.40.1210.10">
    <property type="entry name" value="Survival protein SurE-like phosphatase/nucleotidase"/>
    <property type="match status" value="1"/>
</dbReference>
<evidence type="ECO:0000256" key="4">
    <source>
        <dbReference type="ARBA" id="ARBA00022723"/>
    </source>
</evidence>
<dbReference type="EC" id="3.1.3.5" evidence="3"/>
<dbReference type="Pfam" id="PF01975">
    <property type="entry name" value="SurE"/>
    <property type="match status" value="1"/>
</dbReference>
<dbReference type="GO" id="GO:0046872">
    <property type="term" value="F:metal ion binding"/>
    <property type="evidence" value="ECO:0007669"/>
    <property type="project" value="UniProtKB-KW"/>
</dbReference>
<evidence type="ECO:0000256" key="1">
    <source>
        <dbReference type="ARBA" id="ARBA00000815"/>
    </source>
</evidence>
<dbReference type="InterPro" id="IPR002828">
    <property type="entry name" value="SurE-like_Pase/nucleotidase"/>
</dbReference>
<dbReference type="NCBIfam" id="TIGR00087">
    <property type="entry name" value="surE"/>
    <property type="match status" value="1"/>
</dbReference>
<keyword evidence="8" id="KW-1185">Reference proteome</keyword>
<dbReference type="PANTHER" id="PTHR30457">
    <property type="entry name" value="5'-NUCLEOTIDASE SURE"/>
    <property type="match status" value="1"/>
</dbReference>
<dbReference type="STRING" id="980251.GCA_001642875_05086"/>
<dbReference type="InterPro" id="IPR036523">
    <property type="entry name" value="SurE-like_sf"/>
</dbReference>